<dbReference type="InterPro" id="IPR036388">
    <property type="entry name" value="WH-like_DNA-bd_sf"/>
</dbReference>
<dbReference type="GO" id="GO:0003677">
    <property type="term" value="F:DNA binding"/>
    <property type="evidence" value="ECO:0007669"/>
    <property type="project" value="UniProtKB-KW"/>
</dbReference>
<dbReference type="GO" id="GO:0003700">
    <property type="term" value="F:DNA-binding transcription factor activity"/>
    <property type="evidence" value="ECO:0007669"/>
    <property type="project" value="InterPro"/>
</dbReference>
<keyword evidence="3" id="KW-0804">Transcription</keyword>
<gene>
    <name evidence="5" type="ORF">H9892_02360</name>
</gene>
<dbReference type="InterPro" id="IPR001845">
    <property type="entry name" value="HTH_ArsR_DNA-bd_dom"/>
</dbReference>
<reference evidence="5" key="2">
    <citation type="submission" date="2021-04" db="EMBL/GenBank/DDBJ databases">
        <authorList>
            <person name="Gilroy R."/>
        </authorList>
    </citation>
    <scope>NUCLEOTIDE SEQUENCE</scope>
    <source>
        <strain evidence="5">12435</strain>
    </source>
</reference>
<dbReference type="PANTHER" id="PTHR43132">
    <property type="entry name" value="ARSENICAL RESISTANCE OPERON REPRESSOR ARSR-RELATED"/>
    <property type="match status" value="1"/>
</dbReference>
<evidence type="ECO:0000256" key="3">
    <source>
        <dbReference type="ARBA" id="ARBA00023163"/>
    </source>
</evidence>
<name>A0A9D1TQX3_9FIRM</name>
<dbReference type="Pfam" id="PF01022">
    <property type="entry name" value="HTH_5"/>
    <property type="match status" value="1"/>
</dbReference>
<dbReference type="InterPro" id="IPR051011">
    <property type="entry name" value="Metal_resp_trans_reg"/>
</dbReference>
<dbReference type="PRINTS" id="PR00778">
    <property type="entry name" value="HTHARSR"/>
</dbReference>
<comment type="caution">
    <text evidence="5">The sequence shown here is derived from an EMBL/GenBank/DDBJ whole genome shotgun (WGS) entry which is preliminary data.</text>
</comment>
<organism evidence="5 6">
    <name type="scientific">Candidatus Protoclostridium stercorigallinarum</name>
    <dbReference type="NCBI Taxonomy" id="2838741"/>
    <lineage>
        <taxon>Bacteria</taxon>
        <taxon>Bacillati</taxon>
        <taxon>Bacillota</taxon>
        <taxon>Clostridia</taxon>
        <taxon>Candidatus Protoclostridium</taxon>
    </lineage>
</organism>
<dbReference type="AlphaFoldDB" id="A0A9D1TQX3"/>
<dbReference type="SUPFAM" id="SSF46785">
    <property type="entry name" value="Winged helix' DNA-binding domain"/>
    <property type="match status" value="1"/>
</dbReference>
<evidence type="ECO:0000313" key="5">
    <source>
        <dbReference type="EMBL" id="HIW02163.1"/>
    </source>
</evidence>
<dbReference type="SMART" id="SM00418">
    <property type="entry name" value="HTH_ARSR"/>
    <property type="match status" value="1"/>
</dbReference>
<protein>
    <submittedName>
        <fullName evidence="5">Metalloregulator ArsR/SmtB family transcription factor</fullName>
    </submittedName>
</protein>
<proteinExistence type="predicted"/>
<keyword evidence="1" id="KW-0805">Transcription regulation</keyword>
<evidence type="ECO:0000313" key="6">
    <source>
        <dbReference type="Proteomes" id="UP000823990"/>
    </source>
</evidence>
<dbReference type="EMBL" id="DXHS01000042">
    <property type="protein sequence ID" value="HIW02163.1"/>
    <property type="molecule type" value="Genomic_DNA"/>
</dbReference>
<dbReference type="Gene3D" id="1.10.10.10">
    <property type="entry name" value="Winged helix-like DNA-binding domain superfamily/Winged helix DNA-binding domain"/>
    <property type="match status" value="1"/>
</dbReference>
<dbReference type="InterPro" id="IPR011991">
    <property type="entry name" value="ArsR-like_HTH"/>
</dbReference>
<accession>A0A9D1TQX3</accession>
<dbReference type="CDD" id="cd00090">
    <property type="entry name" value="HTH_ARSR"/>
    <property type="match status" value="1"/>
</dbReference>
<sequence>MADHTHGNDNERIRSHLPDAALCEKVSAAFAQLGDPTRLKVLWILCHSEQCVRGLGDLVGMSSPAVAHHLKQLKSAGLIVSRREGREMLYRLGDTEECRQLHIAMDALFHVNCFEFTH</sequence>
<feature type="domain" description="HTH arsR-type" evidence="4">
    <location>
        <begin position="18"/>
        <end position="112"/>
    </location>
</feature>
<evidence type="ECO:0000259" key="4">
    <source>
        <dbReference type="PROSITE" id="PS50987"/>
    </source>
</evidence>
<dbReference type="NCBIfam" id="NF033788">
    <property type="entry name" value="HTH_metalloreg"/>
    <property type="match status" value="1"/>
</dbReference>
<evidence type="ECO:0000256" key="2">
    <source>
        <dbReference type="ARBA" id="ARBA00023125"/>
    </source>
</evidence>
<dbReference type="InterPro" id="IPR036390">
    <property type="entry name" value="WH_DNA-bd_sf"/>
</dbReference>
<dbReference type="Proteomes" id="UP000823990">
    <property type="component" value="Unassembled WGS sequence"/>
</dbReference>
<keyword evidence="2" id="KW-0238">DNA-binding</keyword>
<dbReference type="PROSITE" id="PS50987">
    <property type="entry name" value="HTH_ARSR_2"/>
    <property type="match status" value="1"/>
</dbReference>
<dbReference type="PANTHER" id="PTHR43132:SF2">
    <property type="entry name" value="ARSENICAL RESISTANCE OPERON REPRESSOR ARSR-RELATED"/>
    <property type="match status" value="1"/>
</dbReference>
<evidence type="ECO:0000256" key="1">
    <source>
        <dbReference type="ARBA" id="ARBA00023015"/>
    </source>
</evidence>
<reference evidence="5" key="1">
    <citation type="journal article" date="2021" name="PeerJ">
        <title>Extensive microbial diversity within the chicken gut microbiome revealed by metagenomics and culture.</title>
        <authorList>
            <person name="Gilroy R."/>
            <person name="Ravi A."/>
            <person name="Getino M."/>
            <person name="Pursley I."/>
            <person name="Horton D.L."/>
            <person name="Alikhan N.F."/>
            <person name="Baker D."/>
            <person name="Gharbi K."/>
            <person name="Hall N."/>
            <person name="Watson M."/>
            <person name="Adriaenssens E.M."/>
            <person name="Foster-Nyarko E."/>
            <person name="Jarju S."/>
            <person name="Secka A."/>
            <person name="Antonio M."/>
            <person name="Oren A."/>
            <person name="Chaudhuri R.R."/>
            <person name="La Ragione R."/>
            <person name="Hildebrand F."/>
            <person name="Pallen M.J."/>
        </authorList>
    </citation>
    <scope>NUCLEOTIDE SEQUENCE</scope>
    <source>
        <strain evidence="5">12435</strain>
    </source>
</reference>